<evidence type="ECO:0000313" key="12">
    <source>
        <dbReference type="EMBL" id="SVD30173.1"/>
    </source>
</evidence>
<dbReference type="InterPro" id="IPR023468">
    <property type="entry name" value="Riboflavin_kinase"/>
</dbReference>
<evidence type="ECO:0000256" key="1">
    <source>
        <dbReference type="ARBA" id="ARBA00004726"/>
    </source>
</evidence>
<dbReference type="SUPFAM" id="SSF52374">
    <property type="entry name" value="Nucleotidylyl transferase"/>
    <property type="match status" value="1"/>
</dbReference>
<keyword evidence="7" id="KW-0548">Nucleotidyltransferase</keyword>
<protein>
    <recommendedName>
        <fullName evidence="3">FAD synthase</fullName>
        <ecNumber evidence="3">2.7.7.2</ecNumber>
    </recommendedName>
</protein>
<dbReference type="PANTHER" id="PTHR22749">
    <property type="entry name" value="RIBOFLAVIN KINASE/FMN ADENYLYLTRANSFERASE"/>
    <property type="match status" value="1"/>
</dbReference>
<dbReference type="GO" id="GO:0009398">
    <property type="term" value="P:FMN biosynthetic process"/>
    <property type="evidence" value="ECO:0007669"/>
    <property type="project" value="TreeGrafter"/>
</dbReference>
<dbReference type="EMBL" id="UINC01142065">
    <property type="protein sequence ID" value="SVD30173.1"/>
    <property type="molecule type" value="Genomic_DNA"/>
</dbReference>
<feature type="non-terminal residue" evidence="12">
    <location>
        <position position="152"/>
    </location>
</feature>
<dbReference type="UniPathway" id="UPA00277">
    <property type="reaction ID" value="UER00407"/>
</dbReference>
<sequence length="152" mass="17446">MPMQLIRGIHNLKKQSSCVLTIGNFDGVHTGHQKIIKRLVEKAHELKMPSLVISFSVTPESFFGRPKARLSSFRDKHLFLKSMGVDKHLLIRFNDSFSQTSATSFVENILVEKLKVRHCFIGDDFRFGKDRLGNYELLEKLSKPNNFIAEKV</sequence>
<keyword evidence="8" id="KW-0547">Nucleotide-binding</keyword>
<dbReference type="CDD" id="cd02064">
    <property type="entry name" value="FAD_synthetase_N"/>
    <property type="match status" value="1"/>
</dbReference>
<feature type="domain" description="FAD synthetase" evidence="11">
    <location>
        <begin position="13"/>
        <end position="150"/>
    </location>
</feature>
<dbReference type="Gene3D" id="3.40.50.620">
    <property type="entry name" value="HUPs"/>
    <property type="match status" value="1"/>
</dbReference>
<organism evidence="12">
    <name type="scientific">marine metagenome</name>
    <dbReference type="NCBI Taxonomy" id="408172"/>
    <lineage>
        <taxon>unclassified sequences</taxon>
        <taxon>metagenomes</taxon>
        <taxon>ecological metagenomes</taxon>
    </lineage>
</organism>
<dbReference type="GO" id="GO:0006747">
    <property type="term" value="P:FAD biosynthetic process"/>
    <property type="evidence" value="ECO:0007669"/>
    <property type="project" value="UniProtKB-UniPathway"/>
</dbReference>
<evidence type="ECO:0000256" key="6">
    <source>
        <dbReference type="ARBA" id="ARBA00022679"/>
    </source>
</evidence>
<gene>
    <name evidence="12" type="ORF">METZ01_LOCUS383027</name>
</gene>
<accession>A0A382U7G0</accession>
<evidence type="ECO:0000256" key="5">
    <source>
        <dbReference type="ARBA" id="ARBA00022643"/>
    </source>
</evidence>
<evidence type="ECO:0000256" key="10">
    <source>
        <dbReference type="ARBA" id="ARBA00022840"/>
    </source>
</evidence>
<evidence type="ECO:0000256" key="3">
    <source>
        <dbReference type="ARBA" id="ARBA00012393"/>
    </source>
</evidence>
<dbReference type="Pfam" id="PF06574">
    <property type="entry name" value="FAD_syn"/>
    <property type="match status" value="1"/>
</dbReference>
<evidence type="ECO:0000256" key="2">
    <source>
        <dbReference type="ARBA" id="ARBA00010214"/>
    </source>
</evidence>
<dbReference type="InterPro" id="IPR015864">
    <property type="entry name" value="FAD_synthase"/>
</dbReference>
<keyword evidence="5" id="KW-0288">FMN</keyword>
<dbReference type="InterPro" id="IPR004821">
    <property type="entry name" value="Cyt_trans-like"/>
</dbReference>
<evidence type="ECO:0000259" key="11">
    <source>
        <dbReference type="Pfam" id="PF06574"/>
    </source>
</evidence>
<reference evidence="12" key="1">
    <citation type="submission" date="2018-05" db="EMBL/GenBank/DDBJ databases">
        <authorList>
            <person name="Lanie J.A."/>
            <person name="Ng W.-L."/>
            <person name="Kazmierczak K.M."/>
            <person name="Andrzejewski T.M."/>
            <person name="Davidsen T.M."/>
            <person name="Wayne K.J."/>
            <person name="Tettelin H."/>
            <person name="Glass J.I."/>
            <person name="Rusch D."/>
            <person name="Podicherti R."/>
            <person name="Tsui H.-C.T."/>
            <person name="Winkler M.E."/>
        </authorList>
    </citation>
    <scope>NUCLEOTIDE SEQUENCE</scope>
</reference>
<keyword evidence="9" id="KW-0274">FAD</keyword>
<dbReference type="InterPro" id="IPR014729">
    <property type="entry name" value="Rossmann-like_a/b/a_fold"/>
</dbReference>
<dbReference type="AlphaFoldDB" id="A0A382U7G0"/>
<feature type="non-terminal residue" evidence="12">
    <location>
        <position position="1"/>
    </location>
</feature>
<dbReference type="GO" id="GO:0009231">
    <property type="term" value="P:riboflavin biosynthetic process"/>
    <property type="evidence" value="ECO:0007669"/>
    <property type="project" value="InterPro"/>
</dbReference>
<evidence type="ECO:0000256" key="4">
    <source>
        <dbReference type="ARBA" id="ARBA00022630"/>
    </source>
</evidence>
<dbReference type="NCBIfam" id="TIGR00125">
    <property type="entry name" value="cyt_tran_rel"/>
    <property type="match status" value="1"/>
</dbReference>
<dbReference type="EC" id="2.7.7.2" evidence="3"/>
<keyword evidence="4" id="KW-0285">Flavoprotein</keyword>
<comment type="similarity">
    <text evidence="2">Belongs to the RibF family.</text>
</comment>
<name>A0A382U7G0_9ZZZZ</name>
<keyword evidence="6" id="KW-0808">Transferase</keyword>
<dbReference type="GO" id="GO:0005524">
    <property type="term" value="F:ATP binding"/>
    <property type="evidence" value="ECO:0007669"/>
    <property type="project" value="UniProtKB-KW"/>
</dbReference>
<evidence type="ECO:0000256" key="8">
    <source>
        <dbReference type="ARBA" id="ARBA00022741"/>
    </source>
</evidence>
<dbReference type="PANTHER" id="PTHR22749:SF6">
    <property type="entry name" value="RIBOFLAVIN KINASE"/>
    <property type="match status" value="1"/>
</dbReference>
<comment type="pathway">
    <text evidence="1">Cofactor biosynthesis; FAD biosynthesis; FAD from FMN: step 1/1.</text>
</comment>
<evidence type="ECO:0000256" key="9">
    <source>
        <dbReference type="ARBA" id="ARBA00022827"/>
    </source>
</evidence>
<evidence type="ECO:0000256" key="7">
    <source>
        <dbReference type="ARBA" id="ARBA00022695"/>
    </source>
</evidence>
<keyword evidence="10" id="KW-0067">ATP-binding</keyword>
<proteinExistence type="inferred from homology"/>
<dbReference type="GO" id="GO:0008531">
    <property type="term" value="F:riboflavin kinase activity"/>
    <property type="evidence" value="ECO:0007669"/>
    <property type="project" value="TreeGrafter"/>
</dbReference>
<dbReference type="GO" id="GO:0003919">
    <property type="term" value="F:FMN adenylyltransferase activity"/>
    <property type="evidence" value="ECO:0007669"/>
    <property type="project" value="UniProtKB-EC"/>
</dbReference>